<evidence type="ECO:0000256" key="2">
    <source>
        <dbReference type="ARBA" id="ARBA00022475"/>
    </source>
</evidence>
<evidence type="ECO:0000313" key="8">
    <source>
        <dbReference type="Proteomes" id="UP000051861"/>
    </source>
</evidence>
<evidence type="ECO:0000256" key="1">
    <source>
        <dbReference type="ARBA" id="ARBA00004651"/>
    </source>
</evidence>
<feature type="transmembrane region" description="Helical" evidence="6">
    <location>
        <begin position="12"/>
        <end position="32"/>
    </location>
</feature>
<sequence>MFNILNFLERGVTLSLIFLMTFVIVIGTIDLFVNLGQEMIKPPIGLLSVENLLGIFGFFFTILIGLELLETIKTYFTKEQIHVEIVFLVAMIAIARKVILLEVSKLDPLVLVGIASIIIALTAGYFMVKKAHAEKISK</sequence>
<gene>
    <name evidence="7" type="ORF">AMJ44_15595</name>
</gene>
<accession>A0A0S7XJ22</accession>
<evidence type="ECO:0000313" key="7">
    <source>
        <dbReference type="EMBL" id="KPJ62440.1"/>
    </source>
</evidence>
<evidence type="ECO:0008006" key="9">
    <source>
        <dbReference type="Google" id="ProtNLM"/>
    </source>
</evidence>
<protein>
    <recommendedName>
        <fullName evidence="9">Phosphate-starvation-inducible E-like protein</fullName>
    </recommendedName>
</protein>
<reference evidence="7 8" key="1">
    <citation type="journal article" date="2015" name="Microbiome">
        <title>Genomic resolution of linkages in carbon, nitrogen, and sulfur cycling among widespread estuary sediment bacteria.</title>
        <authorList>
            <person name="Baker B.J."/>
            <person name="Lazar C.S."/>
            <person name="Teske A.P."/>
            <person name="Dick G.J."/>
        </authorList>
    </citation>
    <scope>NUCLEOTIDE SEQUENCE [LARGE SCALE GENOMIC DNA]</scope>
    <source>
        <strain evidence="7">DG_54_3</strain>
    </source>
</reference>
<keyword evidence="2" id="KW-1003">Cell membrane</keyword>
<dbReference type="InterPro" id="IPR020948">
    <property type="entry name" value="P_starv_induced_PsiE-like"/>
</dbReference>
<feature type="transmembrane region" description="Helical" evidence="6">
    <location>
        <begin position="81"/>
        <end position="103"/>
    </location>
</feature>
<dbReference type="Pfam" id="PF06146">
    <property type="entry name" value="PsiE"/>
    <property type="match status" value="1"/>
</dbReference>
<comment type="subcellular location">
    <subcellularLocation>
        <location evidence="1">Cell membrane</location>
        <topology evidence="1">Multi-pass membrane protein</topology>
    </subcellularLocation>
</comment>
<evidence type="ECO:0000256" key="6">
    <source>
        <dbReference type="SAM" id="Phobius"/>
    </source>
</evidence>
<keyword evidence="3 6" id="KW-0812">Transmembrane</keyword>
<comment type="caution">
    <text evidence="7">The sequence shown here is derived from an EMBL/GenBank/DDBJ whole genome shotgun (WGS) entry which is preliminary data.</text>
</comment>
<dbReference type="GO" id="GO:0005886">
    <property type="term" value="C:plasma membrane"/>
    <property type="evidence" value="ECO:0007669"/>
    <property type="project" value="UniProtKB-SubCell"/>
</dbReference>
<feature type="transmembrane region" description="Helical" evidence="6">
    <location>
        <begin position="109"/>
        <end position="128"/>
    </location>
</feature>
<proteinExistence type="predicted"/>
<dbReference type="EMBL" id="LIZX01000269">
    <property type="protein sequence ID" value="KPJ62440.1"/>
    <property type="molecule type" value="Genomic_DNA"/>
</dbReference>
<dbReference type="AlphaFoldDB" id="A0A0S7XJ22"/>
<evidence type="ECO:0000256" key="5">
    <source>
        <dbReference type="ARBA" id="ARBA00023136"/>
    </source>
</evidence>
<feature type="transmembrane region" description="Helical" evidence="6">
    <location>
        <begin position="52"/>
        <end position="69"/>
    </location>
</feature>
<evidence type="ECO:0000256" key="3">
    <source>
        <dbReference type="ARBA" id="ARBA00022692"/>
    </source>
</evidence>
<organism evidence="7 8">
    <name type="scientific">candidate division WOR-1 bacterium DG_54_3</name>
    <dbReference type="NCBI Taxonomy" id="1703775"/>
    <lineage>
        <taxon>Bacteria</taxon>
        <taxon>Bacillati</taxon>
        <taxon>Saganbacteria</taxon>
    </lineage>
</organism>
<keyword evidence="4 6" id="KW-1133">Transmembrane helix</keyword>
<keyword evidence="5 6" id="KW-0472">Membrane</keyword>
<evidence type="ECO:0000256" key="4">
    <source>
        <dbReference type="ARBA" id="ARBA00022989"/>
    </source>
</evidence>
<name>A0A0S7XJ22_UNCSA</name>
<dbReference type="Proteomes" id="UP000051861">
    <property type="component" value="Unassembled WGS sequence"/>
</dbReference>